<reference evidence="3 4" key="1">
    <citation type="journal article" date="2012" name="Science">
        <title>The Paleozoic origin of enzymatic lignin decomposition reconstructed from 31 fungal genomes.</title>
        <authorList>
            <person name="Floudas D."/>
            <person name="Binder M."/>
            <person name="Riley R."/>
            <person name="Barry K."/>
            <person name="Blanchette R.A."/>
            <person name="Henrissat B."/>
            <person name="Martinez A.T."/>
            <person name="Otillar R."/>
            <person name="Spatafora J.W."/>
            <person name="Yadav J.S."/>
            <person name="Aerts A."/>
            <person name="Benoit I."/>
            <person name="Boyd A."/>
            <person name="Carlson A."/>
            <person name="Copeland A."/>
            <person name="Coutinho P.M."/>
            <person name="de Vries R.P."/>
            <person name="Ferreira P."/>
            <person name="Findley K."/>
            <person name="Foster B."/>
            <person name="Gaskell J."/>
            <person name="Glotzer D."/>
            <person name="Gorecki P."/>
            <person name="Heitman J."/>
            <person name="Hesse C."/>
            <person name="Hori C."/>
            <person name="Igarashi K."/>
            <person name="Jurgens J.A."/>
            <person name="Kallen N."/>
            <person name="Kersten P."/>
            <person name="Kohler A."/>
            <person name="Kuees U."/>
            <person name="Kumar T.K.A."/>
            <person name="Kuo A."/>
            <person name="LaButti K."/>
            <person name="Larrondo L.F."/>
            <person name="Lindquist E."/>
            <person name="Ling A."/>
            <person name="Lombard V."/>
            <person name="Lucas S."/>
            <person name="Lundell T."/>
            <person name="Martin R."/>
            <person name="McLaughlin D.J."/>
            <person name="Morgenstern I."/>
            <person name="Morin E."/>
            <person name="Murat C."/>
            <person name="Nagy L.G."/>
            <person name="Nolan M."/>
            <person name="Ohm R.A."/>
            <person name="Patyshakuliyeva A."/>
            <person name="Rokas A."/>
            <person name="Ruiz-Duenas F.J."/>
            <person name="Sabat G."/>
            <person name="Salamov A."/>
            <person name="Samejima M."/>
            <person name="Schmutz J."/>
            <person name="Slot J.C."/>
            <person name="St John F."/>
            <person name="Stenlid J."/>
            <person name="Sun H."/>
            <person name="Sun S."/>
            <person name="Syed K."/>
            <person name="Tsang A."/>
            <person name="Wiebenga A."/>
            <person name="Young D."/>
            <person name="Pisabarro A."/>
            <person name="Eastwood D.C."/>
            <person name="Martin F."/>
            <person name="Cullen D."/>
            <person name="Grigoriev I.V."/>
            <person name="Hibbett D.S."/>
        </authorList>
    </citation>
    <scope>NUCLEOTIDE SEQUENCE [LARGE SCALE GENOMIC DNA]</scope>
    <source>
        <strain evidence="3 4">MD-104</strain>
    </source>
</reference>
<evidence type="ECO:0000313" key="3">
    <source>
        <dbReference type="EMBL" id="PCH36290.1"/>
    </source>
</evidence>
<dbReference type="STRING" id="742152.A0A2H3J205"/>
<accession>A0A2H3J205</accession>
<gene>
    <name evidence="3" type="ORF">WOLCODRAFT_166820</name>
</gene>
<dbReference type="Gene3D" id="3.30.710.10">
    <property type="entry name" value="Potassium Channel Kv1.1, Chain A"/>
    <property type="match status" value="1"/>
</dbReference>
<feature type="region of interest" description="Disordered" evidence="1">
    <location>
        <begin position="109"/>
        <end position="131"/>
    </location>
</feature>
<dbReference type="Pfam" id="PF00651">
    <property type="entry name" value="BTB"/>
    <property type="match status" value="1"/>
</dbReference>
<evidence type="ECO:0000256" key="1">
    <source>
        <dbReference type="SAM" id="MobiDB-lite"/>
    </source>
</evidence>
<evidence type="ECO:0000313" key="4">
    <source>
        <dbReference type="Proteomes" id="UP000218811"/>
    </source>
</evidence>
<feature type="region of interest" description="Disordered" evidence="1">
    <location>
        <begin position="322"/>
        <end position="343"/>
    </location>
</feature>
<dbReference type="PANTHER" id="PTHR46672">
    <property type="entry name" value="OS08G0495500 PROTEIN-RELATED"/>
    <property type="match status" value="1"/>
</dbReference>
<sequence>MPPRGGALPPLLFCIDIHWQSGVDFPITYSRHRSRASIYRDKVPIRLIEIEYNRLRRDISPSRLNTNLPSRTARARSLPESSSVARYFSRQVLAIESKQLRAESVVGGSFDAMDSGKPADTPESKISSPPFDREDADTVLLSSDGVSFRAHRIILTIASPFFQSMFDLPQSPNASGAAQVVPMSESSRVLDALLRFVYPVVHPTIKDFDLARDVLDAAIKYDIAAAIEGVEPKLRALISSDPLSAYAVACRHKMESLAKQAAICAVEQLQEYRGTFLDLYVTDFDKISAGCYHRLLQLQYIGARNVDQIGSFCSPVITCSDHSSSDPCRPSTSGPRDAPHPFGPRQDADIILESLDLMRFHVRGKVHLASASDQIAGLITEAEAAIISDSGQQGNIAVPIISLQEDSETIRFLLQSCLPDHIPDRSDMRLVLSVCACAQKYGIWRIMQDMEHLLSPFLADNPFRFYVLSCSFGFTQQALKAAKALLKRPIIGLRSDYVADLETIRKLNTNSAHANGAQIAAVFLPPGWTGFFAEFKTVVVVRPASSTLRTEGVSLIKFSRFVAACCSVCAESDPDNLYAFLKCLQQKVSDLITEVKLDL</sequence>
<dbReference type="SUPFAM" id="SSF54695">
    <property type="entry name" value="POZ domain"/>
    <property type="match status" value="1"/>
</dbReference>
<dbReference type="SMART" id="SM00225">
    <property type="entry name" value="BTB"/>
    <property type="match status" value="2"/>
</dbReference>
<dbReference type="PROSITE" id="PS50097">
    <property type="entry name" value="BTB"/>
    <property type="match status" value="1"/>
</dbReference>
<dbReference type="AlphaFoldDB" id="A0A2H3J205"/>
<dbReference type="EMBL" id="KB467876">
    <property type="protein sequence ID" value="PCH36290.1"/>
    <property type="molecule type" value="Genomic_DNA"/>
</dbReference>
<dbReference type="Proteomes" id="UP000218811">
    <property type="component" value="Unassembled WGS sequence"/>
</dbReference>
<organism evidence="3 4">
    <name type="scientific">Wolfiporia cocos (strain MD-104)</name>
    <name type="common">Brown rot fungus</name>
    <dbReference type="NCBI Taxonomy" id="742152"/>
    <lineage>
        <taxon>Eukaryota</taxon>
        <taxon>Fungi</taxon>
        <taxon>Dikarya</taxon>
        <taxon>Basidiomycota</taxon>
        <taxon>Agaricomycotina</taxon>
        <taxon>Agaricomycetes</taxon>
        <taxon>Polyporales</taxon>
        <taxon>Phaeolaceae</taxon>
        <taxon>Wolfiporia</taxon>
    </lineage>
</organism>
<evidence type="ECO:0000259" key="2">
    <source>
        <dbReference type="PROSITE" id="PS50097"/>
    </source>
</evidence>
<proteinExistence type="predicted"/>
<name>A0A2H3J205_WOLCO</name>
<dbReference type="PANTHER" id="PTHR46672:SF1">
    <property type="entry name" value="OS08G0103600 PROTEIN"/>
    <property type="match status" value="1"/>
</dbReference>
<dbReference type="InterPro" id="IPR044714">
    <property type="entry name" value="AtSIBP1-like"/>
</dbReference>
<dbReference type="InterPro" id="IPR000210">
    <property type="entry name" value="BTB/POZ_dom"/>
</dbReference>
<keyword evidence="4" id="KW-1185">Reference proteome</keyword>
<feature type="domain" description="BTB" evidence="2">
    <location>
        <begin position="136"/>
        <end position="198"/>
    </location>
</feature>
<protein>
    <recommendedName>
        <fullName evidence="2">BTB domain-containing protein</fullName>
    </recommendedName>
</protein>
<dbReference type="InterPro" id="IPR011333">
    <property type="entry name" value="SKP1/BTB/POZ_sf"/>
</dbReference>
<feature type="compositionally biased region" description="Polar residues" evidence="1">
    <location>
        <begin position="322"/>
        <end position="334"/>
    </location>
</feature>
<dbReference type="OrthoDB" id="3357985at2759"/>
<dbReference type="CDD" id="cd18186">
    <property type="entry name" value="BTB_POZ_ZBTB_KLHL-like"/>
    <property type="match status" value="1"/>
</dbReference>